<dbReference type="InterPro" id="IPR043736">
    <property type="entry name" value="DUF5681"/>
</dbReference>
<gene>
    <name evidence="3" type="ORF">NT2_18_00020</name>
</gene>
<dbReference type="OrthoDB" id="2086138at2"/>
<dbReference type="Pfam" id="PF18932">
    <property type="entry name" value="DUF5681"/>
    <property type="match status" value="1"/>
</dbReference>
<dbReference type="Proteomes" id="UP000016568">
    <property type="component" value="Unassembled WGS sequence"/>
</dbReference>
<dbReference type="KEGG" id="ntd:EGO55_10295"/>
<feature type="region of interest" description="Disordered" evidence="1">
    <location>
        <begin position="1"/>
        <end position="43"/>
    </location>
</feature>
<proteinExistence type="predicted"/>
<organism evidence="3 4">
    <name type="scientific">Caenibius tardaugens NBRC 16725</name>
    <dbReference type="NCBI Taxonomy" id="1219035"/>
    <lineage>
        <taxon>Bacteria</taxon>
        <taxon>Pseudomonadati</taxon>
        <taxon>Pseudomonadota</taxon>
        <taxon>Alphaproteobacteria</taxon>
        <taxon>Sphingomonadales</taxon>
        <taxon>Erythrobacteraceae</taxon>
        <taxon>Caenibius</taxon>
    </lineage>
</organism>
<name>U2YC21_9SPHN</name>
<protein>
    <recommendedName>
        <fullName evidence="2">DUF5681 domain-containing protein</fullName>
    </recommendedName>
</protein>
<sequence>MSDMTDNPADYEVGYGRPPKHTRFQPGRSGNVSGRRKKKPVHETDVLRILDEPVAVRAGNRKKEMVPREIALRKMAKSALAGDRKALFHILDTFVQHGVLTTAPAAQRVPGVIHVDTRSMPFDMGVLLHSRFGQRKTFTAAQRDWARNAYLHSRSETQAKIDSAIGYPDLQEGGAV</sequence>
<reference evidence="3 4" key="1">
    <citation type="submission" date="2013-09" db="EMBL/GenBank/DDBJ databases">
        <title>Whole genome shotgun sequence of Novosphingobium tardaugens NBRC 16725.</title>
        <authorList>
            <person name="Isaki S."/>
            <person name="Hosoyama A."/>
            <person name="Tsuchikane K."/>
            <person name="Katsumata H."/>
            <person name="Ando Y."/>
            <person name="Yamazaki S."/>
            <person name="Fujita N."/>
        </authorList>
    </citation>
    <scope>NUCLEOTIDE SEQUENCE [LARGE SCALE GENOMIC DNA]</scope>
    <source>
        <strain evidence="3 4">NBRC 16725</strain>
    </source>
</reference>
<evidence type="ECO:0000313" key="4">
    <source>
        <dbReference type="Proteomes" id="UP000016568"/>
    </source>
</evidence>
<evidence type="ECO:0000313" key="3">
    <source>
        <dbReference type="EMBL" id="GAD51101.1"/>
    </source>
</evidence>
<dbReference type="EMBL" id="BASZ01000018">
    <property type="protein sequence ID" value="GAD51101.1"/>
    <property type="molecule type" value="Genomic_DNA"/>
</dbReference>
<accession>U2YC21</accession>
<dbReference type="RefSeq" id="WP_021691919.1">
    <property type="nucleotide sequence ID" value="NZ_BASZ01000018.1"/>
</dbReference>
<feature type="domain" description="DUF5681" evidence="2">
    <location>
        <begin position="20"/>
        <end position="94"/>
    </location>
</feature>
<dbReference type="AlphaFoldDB" id="U2YC21"/>
<keyword evidence="4" id="KW-1185">Reference proteome</keyword>
<evidence type="ECO:0000256" key="1">
    <source>
        <dbReference type="SAM" id="MobiDB-lite"/>
    </source>
</evidence>
<dbReference type="eggNOG" id="ENOG50332VX">
    <property type="taxonomic scope" value="Bacteria"/>
</dbReference>
<comment type="caution">
    <text evidence="3">The sequence shown here is derived from an EMBL/GenBank/DDBJ whole genome shotgun (WGS) entry which is preliminary data.</text>
</comment>
<evidence type="ECO:0000259" key="2">
    <source>
        <dbReference type="Pfam" id="PF18932"/>
    </source>
</evidence>